<evidence type="ECO:0000259" key="4">
    <source>
        <dbReference type="Pfam" id="PF23232"/>
    </source>
</evidence>
<dbReference type="InterPro" id="IPR027417">
    <property type="entry name" value="P-loop_NTPase"/>
</dbReference>
<dbReference type="InterPro" id="IPR056599">
    <property type="entry name" value="AAA_lid_fung"/>
</dbReference>
<dbReference type="PANTHER" id="PTHR46411">
    <property type="entry name" value="FAMILY ATPASE, PUTATIVE-RELATED"/>
    <property type="match status" value="1"/>
</dbReference>
<evidence type="ECO:0000259" key="3">
    <source>
        <dbReference type="Pfam" id="PF22942"/>
    </source>
</evidence>
<feature type="region of interest" description="Disordered" evidence="1">
    <location>
        <begin position="1"/>
        <end position="64"/>
    </location>
</feature>
<feature type="domain" description="ATPase AAA-type core" evidence="2">
    <location>
        <begin position="516"/>
        <end position="593"/>
    </location>
</feature>
<feature type="domain" description="DUF7025" evidence="3">
    <location>
        <begin position="280"/>
        <end position="369"/>
    </location>
</feature>
<protein>
    <submittedName>
        <fullName evidence="5">Uncharacterized protein</fullName>
    </submittedName>
</protein>
<feature type="domain" description="AAA+ ATPase lid" evidence="4">
    <location>
        <begin position="624"/>
        <end position="709"/>
    </location>
</feature>
<dbReference type="InterPro" id="IPR054289">
    <property type="entry name" value="DUF7025"/>
</dbReference>
<gene>
    <name evidence="5" type="ORF">PV08_10068</name>
</gene>
<sequence>MESPAEGTGEQPGPTHTPNSDPTSKGDMDSTPGQAASNSPNDNKESAREEGSLEANERLSSSLPNGEAMAHHSLREQLIAIETELNLVDRLFGLQHWGFIWDSMFFMREMRQSYESIKRYKQSQKAKDNKMSTKPITPEEPESARQISTAAFSKGEPSRVSWVDLDIFLEPKKMLEMSIMSPIEAVINNKSFPTPGSDRPVDNNGDTIEAKEYQMSSSLGQPTIRGEEEVLNGHDKGEPDKDEHIDEEEGTSTSITALLHLPCLLGFIDDEIKPKLAYISSDSCRKILFHDLWHLFKQGHEVISQKEKQAYRVIRVQIPRHKDETPVTIFCAYIDFDGKHFGPVSVKFNISPFGGLRDIKSLPIYPLRLTKYTELRQNLIKRGKMLLDVSKFTPMYYMDLTLDTKDEIDSRVVVDFSEALADEQRQECTPAIDALQTGPDERGDEMSLTEYFVKSLIPDTAFGAPFLILAPRSLEETQGASEEGPTDEEFVIMTYRVFAVVLRSRKWGDLGTTARDVETELEKNFALVSRWGCILLLDEADVFLSARERTDFKRNGLVAVFLRVLEYYTGILFLTTNRIGDFDEAIASRIRVGLYYPELDELKTRNVFKLNLDLIRERFNRHGRKITFDASSIDDFAKRHFHEHKYTRWNERQIRNACQTALVLAGFDAHGAKTLGELDKDVEVELQQKYFTLVQTAYLGFARYLGDIRVTQGDRRAIDLRLRAKTDTPYQTIRSRFSVGVEPVRLGLKDGWHSHSHSEAHYPVKSDPFQPLVNQGYPTGSNPEMGPVYGQYPQQGQPLGPMGNTGGGYEAQQGFAHPGSQPGQVDPRLYQAHQARQVAQMGVNQQGQVWGNPNLGVNYSPAATQTIQGQSLYAQQLQGQPQYGYVSIQHGVSTQNDTIPSTDASLQPPLTGGGISDGAGLTGRPKGE</sequence>
<evidence type="ECO:0000256" key="1">
    <source>
        <dbReference type="SAM" id="MobiDB-lite"/>
    </source>
</evidence>
<dbReference type="Pfam" id="PF00004">
    <property type="entry name" value="AAA"/>
    <property type="match status" value="1"/>
</dbReference>
<feature type="compositionally biased region" description="Basic and acidic residues" evidence="1">
    <location>
        <begin position="42"/>
        <end position="57"/>
    </location>
</feature>
<feature type="region of interest" description="Disordered" evidence="1">
    <location>
        <begin position="894"/>
        <end position="928"/>
    </location>
</feature>
<dbReference type="STRING" id="91928.A0A0D2BHD6"/>
<dbReference type="Pfam" id="PF22942">
    <property type="entry name" value="DUF7025"/>
    <property type="match status" value="1"/>
</dbReference>
<dbReference type="PANTHER" id="PTHR46411:SF2">
    <property type="entry name" value="AAA+ ATPASE DOMAIN-CONTAINING PROTEIN"/>
    <property type="match status" value="1"/>
</dbReference>
<dbReference type="Pfam" id="PF23232">
    <property type="entry name" value="AAA_lid_13"/>
    <property type="match status" value="1"/>
</dbReference>
<dbReference type="OrthoDB" id="10042665at2759"/>
<dbReference type="AlphaFoldDB" id="A0A0D2BHD6"/>
<dbReference type="Proteomes" id="UP000053328">
    <property type="component" value="Unassembled WGS sequence"/>
</dbReference>
<dbReference type="InterPro" id="IPR003959">
    <property type="entry name" value="ATPase_AAA_core"/>
</dbReference>
<feature type="compositionally biased region" description="Polar residues" evidence="1">
    <location>
        <begin position="894"/>
        <end position="905"/>
    </location>
</feature>
<proteinExistence type="predicted"/>
<dbReference type="GO" id="GO:0005524">
    <property type="term" value="F:ATP binding"/>
    <property type="evidence" value="ECO:0007669"/>
    <property type="project" value="InterPro"/>
</dbReference>
<dbReference type="GeneID" id="27337151"/>
<feature type="region of interest" description="Disordered" evidence="1">
    <location>
        <begin position="125"/>
        <end position="145"/>
    </location>
</feature>
<dbReference type="HOGENOM" id="CLU_314969_0_0_1"/>
<accession>A0A0D2BHD6</accession>
<dbReference type="Gene3D" id="3.40.50.300">
    <property type="entry name" value="P-loop containing nucleotide triphosphate hydrolases"/>
    <property type="match status" value="1"/>
</dbReference>
<dbReference type="RefSeq" id="XP_016230985.1">
    <property type="nucleotide sequence ID" value="XM_016384383.1"/>
</dbReference>
<feature type="compositionally biased region" description="Polar residues" evidence="1">
    <location>
        <begin position="14"/>
        <end position="23"/>
    </location>
</feature>
<evidence type="ECO:0000313" key="6">
    <source>
        <dbReference type="Proteomes" id="UP000053328"/>
    </source>
</evidence>
<feature type="compositionally biased region" description="Polar residues" evidence="1">
    <location>
        <begin position="31"/>
        <end position="41"/>
    </location>
</feature>
<dbReference type="VEuPathDB" id="FungiDB:PV08_10068"/>
<dbReference type="GO" id="GO:0016887">
    <property type="term" value="F:ATP hydrolysis activity"/>
    <property type="evidence" value="ECO:0007669"/>
    <property type="project" value="InterPro"/>
</dbReference>
<reference evidence="5 6" key="1">
    <citation type="submission" date="2015-01" db="EMBL/GenBank/DDBJ databases">
        <title>The Genome Sequence of Exophiala spinifera CBS89968.</title>
        <authorList>
            <consortium name="The Broad Institute Genomics Platform"/>
            <person name="Cuomo C."/>
            <person name="de Hoog S."/>
            <person name="Gorbushina A."/>
            <person name="Stielow B."/>
            <person name="Teixiera M."/>
            <person name="Abouelleil A."/>
            <person name="Chapman S.B."/>
            <person name="Priest M."/>
            <person name="Young S.K."/>
            <person name="Wortman J."/>
            <person name="Nusbaum C."/>
            <person name="Birren B."/>
        </authorList>
    </citation>
    <scope>NUCLEOTIDE SEQUENCE [LARGE SCALE GENOMIC DNA]</scope>
    <source>
        <strain evidence="5 6">CBS 89968</strain>
    </source>
</reference>
<name>A0A0D2BHD6_9EURO</name>
<evidence type="ECO:0000259" key="2">
    <source>
        <dbReference type="Pfam" id="PF00004"/>
    </source>
</evidence>
<evidence type="ECO:0000313" key="5">
    <source>
        <dbReference type="EMBL" id="KIW10769.1"/>
    </source>
</evidence>
<organism evidence="5 6">
    <name type="scientific">Exophiala spinifera</name>
    <dbReference type="NCBI Taxonomy" id="91928"/>
    <lineage>
        <taxon>Eukaryota</taxon>
        <taxon>Fungi</taxon>
        <taxon>Dikarya</taxon>
        <taxon>Ascomycota</taxon>
        <taxon>Pezizomycotina</taxon>
        <taxon>Eurotiomycetes</taxon>
        <taxon>Chaetothyriomycetidae</taxon>
        <taxon>Chaetothyriales</taxon>
        <taxon>Herpotrichiellaceae</taxon>
        <taxon>Exophiala</taxon>
    </lineage>
</organism>
<dbReference type="EMBL" id="KN847499">
    <property type="protein sequence ID" value="KIW10769.1"/>
    <property type="molecule type" value="Genomic_DNA"/>
</dbReference>
<feature type="compositionally biased region" description="Gly residues" evidence="1">
    <location>
        <begin position="911"/>
        <end position="921"/>
    </location>
</feature>
<keyword evidence="6" id="KW-1185">Reference proteome</keyword>
<dbReference type="SUPFAM" id="SSF52540">
    <property type="entry name" value="P-loop containing nucleoside triphosphate hydrolases"/>
    <property type="match status" value="1"/>
</dbReference>